<dbReference type="Proteomes" id="UP000217065">
    <property type="component" value="Unassembled WGS sequence"/>
</dbReference>
<dbReference type="Gene3D" id="3.40.630.40">
    <property type="entry name" value="Zn-dependent exopeptidases"/>
    <property type="match status" value="1"/>
</dbReference>
<feature type="region of interest" description="Disordered" evidence="2">
    <location>
        <begin position="186"/>
        <end position="238"/>
    </location>
</feature>
<dbReference type="OrthoDB" id="9763643at2"/>
<evidence type="ECO:0000256" key="1">
    <source>
        <dbReference type="ARBA" id="ARBA00022801"/>
    </source>
</evidence>
<dbReference type="PANTHER" id="PTHR30404">
    <property type="entry name" value="N-ACETYLMURAMOYL-L-ALANINE AMIDASE"/>
    <property type="match status" value="1"/>
</dbReference>
<dbReference type="SUPFAM" id="SSF53187">
    <property type="entry name" value="Zn-dependent exopeptidases"/>
    <property type="match status" value="1"/>
</dbReference>
<comment type="caution">
    <text evidence="4">The sequence shown here is derived from an EMBL/GenBank/DDBJ whole genome shotgun (WGS) entry which is preliminary data.</text>
</comment>
<protein>
    <recommendedName>
        <fullName evidence="3">MurNAc-LAA domain-containing protein</fullName>
    </recommendedName>
</protein>
<feature type="compositionally biased region" description="Basic and acidic residues" evidence="2">
    <location>
        <begin position="203"/>
        <end position="221"/>
    </location>
</feature>
<dbReference type="InterPro" id="IPR002508">
    <property type="entry name" value="MurNAc-LAA_cat"/>
</dbReference>
<dbReference type="CDD" id="cd02696">
    <property type="entry name" value="MurNAc-LAA"/>
    <property type="match status" value="1"/>
</dbReference>
<dbReference type="Pfam" id="PF01520">
    <property type="entry name" value="Amidase_3"/>
    <property type="match status" value="1"/>
</dbReference>
<sequence length="251" mass="27931">MVKIAIDAGHGMNTAGKRTPDGEREWHFNDTVARWVVHNLKGYEGVETKRLDDTSGKTDVPLKTRTDIANAWGADSLVSIHHNAFLGKWGTHTGTETFIYPGSVKGMELAKAVHPELVKRFKLKDRGIKEKGFHMLRESNMPAILTEGGYMDSRIDIVAMRDENRLRAQADGITAGLVKFHKLKKKAAPAPVKPQPEVTKPVANEKPKQPTQLDKEWDIAKKHGITTGERPNDTMTRKEGAAMIVRALNLK</sequence>
<organism evidence="4 5">
    <name type="scientific">Tetzosporium hominis</name>
    <dbReference type="NCBI Taxonomy" id="2020506"/>
    <lineage>
        <taxon>Bacteria</taxon>
        <taxon>Bacillati</taxon>
        <taxon>Bacillota</taxon>
        <taxon>Bacilli</taxon>
        <taxon>Bacillales</taxon>
        <taxon>Caryophanaceae</taxon>
        <taxon>Tetzosporium</taxon>
    </lineage>
</organism>
<dbReference type="PANTHER" id="PTHR30404:SF0">
    <property type="entry name" value="N-ACETYLMURAMOYL-L-ALANINE AMIDASE AMIC"/>
    <property type="match status" value="1"/>
</dbReference>
<name>A0A264W1J8_9BACL</name>
<evidence type="ECO:0000313" key="4">
    <source>
        <dbReference type="EMBL" id="OZS77443.1"/>
    </source>
</evidence>
<evidence type="ECO:0000259" key="3">
    <source>
        <dbReference type="SMART" id="SM00646"/>
    </source>
</evidence>
<evidence type="ECO:0000313" key="5">
    <source>
        <dbReference type="Proteomes" id="UP000217065"/>
    </source>
</evidence>
<dbReference type="InterPro" id="IPR050695">
    <property type="entry name" value="N-acetylmuramoyl_amidase_3"/>
</dbReference>
<accession>A0A264W1J8</accession>
<gene>
    <name evidence="4" type="ORF">CF394_11210</name>
</gene>
<dbReference type="SMART" id="SM00646">
    <property type="entry name" value="Ami_3"/>
    <property type="match status" value="1"/>
</dbReference>
<dbReference type="RefSeq" id="WP_094943742.1">
    <property type="nucleotide sequence ID" value="NZ_NOKQ01000230.1"/>
</dbReference>
<proteinExistence type="predicted"/>
<dbReference type="EMBL" id="NOKQ01000230">
    <property type="protein sequence ID" value="OZS77443.1"/>
    <property type="molecule type" value="Genomic_DNA"/>
</dbReference>
<keyword evidence="1" id="KW-0378">Hydrolase</keyword>
<dbReference type="GO" id="GO:0030288">
    <property type="term" value="C:outer membrane-bounded periplasmic space"/>
    <property type="evidence" value="ECO:0007669"/>
    <property type="project" value="TreeGrafter"/>
</dbReference>
<evidence type="ECO:0000256" key="2">
    <source>
        <dbReference type="SAM" id="MobiDB-lite"/>
    </source>
</evidence>
<dbReference type="GO" id="GO:0008745">
    <property type="term" value="F:N-acetylmuramoyl-L-alanine amidase activity"/>
    <property type="evidence" value="ECO:0007669"/>
    <property type="project" value="InterPro"/>
</dbReference>
<feature type="domain" description="MurNAc-LAA" evidence="3">
    <location>
        <begin position="66"/>
        <end position="178"/>
    </location>
</feature>
<reference evidence="4 5" key="1">
    <citation type="submission" date="2017-07" db="EMBL/GenBank/DDBJ databases">
        <title>Tetzosporium hominis gen.nov. sp.nov.</title>
        <authorList>
            <person name="Tetz G."/>
            <person name="Tetz V."/>
        </authorList>
    </citation>
    <scope>NUCLEOTIDE SEQUENCE [LARGE SCALE GENOMIC DNA]</scope>
    <source>
        <strain evidence="4 5">VT-49</strain>
    </source>
</reference>
<keyword evidence="5" id="KW-1185">Reference proteome</keyword>
<dbReference type="AlphaFoldDB" id="A0A264W1J8"/>
<dbReference type="GO" id="GO:0009253">
    <property type="term" value="P:peptidoglycan catabolic process"/>
    <property type="evidence" value="ECO:0007669"/>
    <property type="project" value="InterPro"/>
</dbReference>